<feature type="compositionally biased region" description="Basic residues" evidence="1">
    <location>
        <begin position="318"/>
        <end position="328"/>
    </location>
</feature>
<gene>
    <name evidence="2" type="ORF">EB796_001117</name>
</gene>
<sequence length="699" mass="77052">MTTENTVTETVWSISILTDRRAGKLADRQINRHPPTPLRFNRFGKSYDACSSSATPLSNTEKRRGKRNKKVNKMPETLAEDIEGNVGDKDIDELLAYLGEENTSPDKSKKKKDKKMKKRDHSNSEKASKTAGTSNLILGKKKESQSSKTKQSGVQQDHVETRVPTSSAALSSIIQTTSDDGVTSRIILNGNFEERNIDEEIVKTLNKQSVKDFPQNSQSEQVEPAIYRVNGDAEELSPIEPEFKTVNQTIDVTYDIELISDFVEEEFIRVETPEPVEEEFRVVHKKKKGHHSKPSTVTAADKDINAIPLVPDHQFKLVNRKNHILNHKTKSEKSSKESNSTNFQRFSPSVSGENAVNAKPISANSSTQPDLSSESAFPRLSSEYSPRAPKVATVQPFSWTDKFRAPSDSAYSSSVCNVGNLESGASTIQPVSFSHHLPESSAGQKTSNLDDSQLNLGNNSNLSRAKDELKSDYSGSLTQEEHQLNDICANSLSNSTEKGSLIIEDNFLEVRNISQEFGNSSPENDKSLLSSDEDNLQSCDKLTCGGDKKLNGSGARKSKVVEFVGRSAGVDQTTGANIQFGFDSSAKLEFNFGIDDEILSRTSLGQPNKCETLAFECGSGDHKVKFQPVDVLQNLLQAADSAKDVNCGLTDENRPLLKHVKMIWKEWKAAESDLKLAQSKEAGAAGRPKVAYWTRDLVI</sequence>
<feature type="compositionally biased region" description="Polar residues" evidence="1">
    <location>
        <begin position="362"/>
        <end position="375"/>
    </location>
</feature>
<evidence type="ECO:0000313" key="2">
    <source>
        <dbReference type="EMBL" id="KAF6040577.1"/>
    </source>
</evidence>
<feature type="region of interest" description="Disordered" evidence="1">
    <location>
        <begin position="318"/>
        <end position="386"/>
    </location>
</feature>
<feature type="region of interest" description="Disordered" evidence="1">
    <location>
        <begin position="435"/>
        <end position="476"/>
    </location>
</feature>
<feature type="compositionally biased region" description="Low complexity" evidence="1">
    <location>
        <begin position="447"/>
        <end position="463"/>
    </location>
</feature>
<dbReference type="EMBL" id="VXIV02000127">
    <property type="protein sequence ID" value="KAF6040577.1"/>
    <property type="molecule type" value="Genomic_DNA"/>
</dbReference>
<keyword evidence="3" id="KW-1185">Reference proteome</keyword>
<dbReference type="Proteomes" id="UP000593567">
    <property type="component" value="Unassembled WGS sequence"/>
</dbReference>
<reference evidence="2" key="1">
    <citation type="submission" date="2020-06" db="EMBL/GenBank/DDBJ databases">
        <title>Draft genome of Bugula neritina, a colonial animal packing powerful symbionts and potential medicines.</title>
        <authorList>
            <person name="Rayko M."/>
        </authorList>
    </citation>
    <scope>NUCLEOTIDE SEQUENCE [LARGE SCALE GENOMIC DNA]</scope>
    <source>
        <strain evidence="2">Kwan_BN1</strain>
    </source>
</reference>
<feature type="compositionally biased region" description="Basic residues" evidence="1">
    <location>
        <begin position="108"/>
        <end position="120"/>
    </location>
</feature>
<feature type="region of interest" description="Disordered" evidence="1">
    <location>
        <begin position="49"/>
        <end position="85"/>
    </location>
</feature>
<dbReference type="AlphaFoldDB" id="A0A7J7KQY2"/>
<organism evidence="2 3">
    <name type="scientific">Bugula neritina</name>
    <name type="common">Brown bryozoan</name>
    <name type="synonym">Sertularia neritina</name>
    <dbReference type="NCBI Taxonomy" id="10212"/>
    <lineage>
        <taxon>Eukaryota</taxon>
        <taxon>Metazoa</taxon>
        <taxon>Spiralia</taxon>
        <taxon>Lophotrochozoa</taxon>
        <taxon>Bryozoa</taxon>
        <taxon>Gymnolaemata</taxon>
        <taxon>Cheilostomatida</taxon>
        <taxon>Flustrina</taxon>
        <taxon>Buguloidea</taxon>
        <taxon>Bugulidae</taxon>
        <taxon>Bugula</taxon>
    </lineage>
</organism>
<protein>
    <submittedName>
        <fullName evidence="2">Uncharacterized protein</fullName>
    </submittedName>
</protein>
<proteinExistence type="predicted"/>
<accession>A0A7J7KQY2</accession>
<evidence type="ECO:0000313" key="3">
    <source>
        <dbReference type="Proteomes" id="UP000593567"/>
    </source>
</evidence>
<feature type="compositionally biased region" description="Polar residues" evidence="1">
    <location>
        <begin position="49"/>
        <end position="59"/>
    </location>
</feature>
<evidence type="ECO:0000256" key="1">
    <source>
        <dbReference type="SAM" id="MobiDB-lite"/>
    </source>
</evidence>
<name>A0A7J7KQY2_BUGNE</name>
<feature type="region of interest" description="Disordered" evidence="1">
    <location>
        <begin position="97"/>
        <end position="166"/>
    </location>
</feature>
<feature type="compositionally biased region" description="Basic residues" evidence="1">
    <location>
        <begin position="63"/>
        <end position="72"/>
    </location>
</feature>
<feature type="compositionally biased region" description="Polar residues" evidence="1">
    <location>
        <begin position="343"/>
        <end position="354"/>
    </location>
</feature>
<comment type="caution">
    <text evidence="2">The sequence shown here is derived from an EMBL/GenBank/DDBJ whole genome shotgun (WGS) entry which is preliminary data.</text>
</comment>